<dbReference type="InterPro" id="IPR029063">
    <property type="entry name" value="SAM-dependent_MTases_sf"/>
</dbReference>
<proteinExistence type="predicted"/>
<evidence type="ECO:0000313" key="4">
    <source>
        <dbReference type="EMBL" id="CAK0796208.1"/>
    </source>
</evidence>
<keyword evidence="2" id="KW-0808">Transferase</keyword>
<organism evidence="4 5">
    <name type="scientific">Prorocentrum cordatum</name>
    <dbReference type="NCBI Taxonomy" id="2364126"/>
    <lineage>
        <taxon>Eukaryota</taxon>
        <taxon>Sar</taxon>
        <taxon>Alveolata</taxon>
        <taxon>Dinophyceae</taxon>
        <taxon>Prorocentrales</taxon>
        <taxon>Prorocentraceae</taxon>
        <taxon>Prorocentrum</taxon>
    </lineage>
</organism>
<feature type="non-terminal residue" evidence="4">
    <location>
        <position position="1"/>
    </location>
</feature>
<dbReference type="Proteomes" id="UP001189429">
    <property type="component" value="Unassembled WGS sequence"/>
</dbReference>
<protein>
    <submittedName>
        <fullName evidence="4">Uncharacterized protein</fullName>
    </submittedName>
</protein>
<feature type="compositionally biased region" description="Pro residues" evidence="3">
    <location>
        <begin position="1090"/>
        <end position="1100"/>
    </location>
</feature>
<dbReference type="PANTHER" id="PTHR48125">
    <property type="entry name" value="LP07818P1"/>
    <property type="match status" value="1"/>
</dbReference>
<evidence type="ECO:0000256" key="3">
    <source>
        <dbReference type="SAM" id="MobiDB-lite"/>
    </source>
</evidence>
<name>A0ABN9PWP5_9DINO</name>
<keyword evidence="5" id="KW-1185">Reference proteome</keyword>
<reference evidence="4" key="1">
    <citation type="submission" date="2023-10" db="EMBL/GenBank/DDBJ databases">
        <authorList>
            <person name="Chen Y."/>
            <person name="Shah S."/>
            <person name="Dougan E. K."/>
            <person name="Thang M."/>
            <person name="Chan C."/>
        </authorList>
    </citation>
    <scope>NUCLEOTIDE SEQUENCE [LARGE SCALE GENOMIC DNA]</scope>
</reference>
<evidence type="ECO:0000313" key="5">
    <source>
        <dbReference type="Proteomes" id="UP001189429"/>
    </source>
</evidence>
<evidence type="ECO:0000256" key="1">
    <source>
        <dbReference type="ARBA" id="ARBA00022603"/>
    </source>
</evidence>
<comment type="caution">
    <text evidence="4">The sequence shown here is derived from an EMBL/GenBank/DDBJ whole genome shotgun (WGS) entry which is preliminary data.</text>
</comment>
<accession>A0ABN9PWP5</accession>
<feature type="compositionally biased region" description="Low complexity" evidence="3">
    <location>
        <begin position="2343"/>
        <end position="2353"/>
    </location>
</feature>
<gene>
    <name evidence="4" type="ORF">PCOR1329_LOCUS5639</name>
</gene>
<dbReference type="Gene3D" id="3.40.50.150">
    <property type="entry name" value="Vaccinia Virus protein VP39"/>
    <property type="match status" value="1"/>
</dbReference>
<feature type="compositionally biased region" description="Basic and acidic residues" evidence="3">
    <location>
        <begin position="2354"/>
        <end position="2370"/>
    </location>
</feature>
<feature type="region of interest" description="Disordered" evidence="3">
    <location>
        <begin position="1017"/>
        <end position="1048"/>
    </location>
</feature>
<feature type="compositionally biased region" description="Basic and acidic residues" evidence="3">
    <location>
        <begin position="2308"/>
        <end position="2321"/>
    </location>
</feature>
<feature type="region of interest" description="Disordered" evidence="3">
    <location>
        <begin position="1412"/>
        <end position="1448"/>
    </location>
</feature>
<feature type="region of interest" description="Disordered" evidence="3">
    <location>
        <begin position="1090"/>
        <end position="1122"/>
    </location>
</feature>
<evidence type="ECO:0000256" key="2">
    <source>
        <dbReference type="ARBA" id="ARBA00022679"/>
    </source>
</evidence>
<dbReference type="PANTHER" id="PTHR48125:SF10">
    <property type="entry name" value="OS12G0136300 PROTEIN"/>
    <property type="match status" value="1"/>
</dbReference>
<dbReference type="SUPFAM" id="SSF53335">
    <property type="entry name" value="S-adenosyl-L-methionine-dependent methyltransferases"/>
    <property type="match status" value="1"/>
</dbReference>
<feature type="region of interest" description="Disordered" evidence="3">
    <location>
        <begin position="2262"/>
        <end position="2370"/>
    </location>
</feature>
<dbReference type="EMBL" id="CAUYUJ010001492">
    <property type="protein sequence ID" value="CAK0796208.1"/>
    <property type="molecule type" value="Genomic_DNA"/>
</dbReference>
<dbReference type="Pfam" id="PF00145">
    <property type="entry name" value="DNA_methylase"/>
    <property type="match status" value="1"/>
</dbReference>
<sequence length="3162" mass="342518">RDHQHEREGNESFRSVWNTENGLRQGDNVAVGLPHQFSSAHPNEWSLSGAMKIGWKEVGGQGAHFRGLGGVGETRHHQQALSILAGGLQEAHGHAFSTWLDGLPDGAVLHIERHYDPTQLFLSFGAMAQDLQESARYLIPDPDVEGQWKAAFPGKGIVEFMAQTVEVVAAMPDGRTTDARRLVVAPSILKRANASTVFESVEKAVPEMTIDKVQALAAKHQIVVYSEVPDNHIVNKRKRAATAAMLPSNVLAPPMGCAAHLLWRGIVGAMAEDKIVGDIHAVWFTTRRFQSRRDLSIAAQAIASEFNIVPGPPPNAEWARHIDTILEQTILRTMSQVSGRVERIPLPARDEMAELLADQPGGRRSDQEYRQRRVAATLVKTFLNGDPRARGRGARAHYCNGCCASEEAAKAMGEQLAGDMIMGILPEALSRAFPATGRKVRAEQGLGADDFREVIRSKRVRAVQKTNTPGHMQQTAVLSFALAPADNLWMKLQYLDANCPSLKDLNSSRTNPFEICLQEISESCLGPYLDGPASVVFYTYSRGPDDHAQLCAQFQGVFATLACEIHGRFHFAFQSYPYRLLKLVDVRVSQAEKDALWGEFWNAPDCDLDEFFSLRLRKMYPSLEAMKDDVAVTRALDTWARTTTFTNMSTERLLALFKSSTPVHHPTVERLAGTSLLTQVLASHLAAGGLDPRRAPSRKELLEAHVPLRCAKKARGKPRGARGAFACVHSKPHDKALPWKEVRRQRLRAFAALPNEERARFHMQEEAAREQKLGGAVDEEERYSRSIGNKLLGLSSRGAPIQERYVLEAMQRLAAPPAATGGVRRMSEPLRSAFQRRLVVSDCDGIPKDLHVSYRQCCGVAHPGLCPTADPALHALGIEAREAIVGIFQRVKFKRGQLFMLTSMPAHIEYIFQLGAMSFNEPRGATVLMLERCAAGVRLQACAGRLVIKEISEVIAAALRRLPGDPDGLELRPLQVACPEDAASLRYFEVVGEGDPGSEAALAANICSGFHALSRESACPTPPPKKKPKCAVECPNAEPQSESDVDDDELLTHVFSKLKAKATAKKALPQAEAAPPLAVVPPAPPVPLPPLVPPPPPAPADPAAAAAAPGPEAPAPPKEKRAIPWGPARYRFNLARVFSQGVQIGWGATCGRHCDGHVPDPANPDAAVPGLPCKKQLTYGKERLTDEQCVHRLKYWLLVGLRLPISATMRRDHISMDIRHGEPGSSIEEAPADLAAGPPPARLFAPRLPSHPPPEHLVCEETQQRVARARAAVSAQQAKAKAAAAARAASEPRQDSGAALEGDARAVGAAQAAAERAASAAEDALGYALRSNQKIIEALRDSTKSFEAAYASRKDDVLEGAGEQSKGPESEGMCGELAGAVEDPRVAETQEAAPPETSETQEAAPLETLEAASPETQEVAPPETQGAVPDDADAPYSPPSHRLRGLAAGAPETPLEKCIAGYHSRMPAALRRKYLQSVHSIFDAMMAEPFTIGTACSGSDICAVVFESLMRFYSNTLGRDANFRHVFACENDDKKQAFILQQHVWEGGGLEHLFRDVCELGLKKSDDLISKVPVLIPRVKLFLAGFVCKSRSALNSRSSGNIHCVQSSDTSTETAYTYVNIEAYIIKQSPEMVILENVKELAEKGGSEQSDADCILGRLRGFGYAAVMRKFNAADFGSVATRTRLYFLAWKVQEAPVSEVRNEAITSQWQNFLEYLAMGALPSDTAIAMTDAELNRLCDGAHSSPVRLADGPPPAKSAKKDPDWHDDHIDIFRGAKPPLEWPPTLSAEMHVDIQHRGGTHKSRLLTAGLGLRPAEALFYLHVNFPMVGDEAQFCDINISLPRLLRTTSSHGPWTTSAPCIAGSTVLAVRYVDKDTGCVTARVATGVEKFQIVGWDVAFFAKATQNMGHALLGDLAGNAFSAFALGPSMMLGFAVKGNIDDVKSSIDDALDDSPRGSVHEVDLVGSVAAPEIIEVQVTRRGAKRKGVEVTSKYAPDARACELCLLKANSVDPVDGGYLAWFYPPYANGKTQVGVQRPRTPPAPLSSLPHSMAEWGGVEWEGGVVRAAASRQGCICWYCGRTWQTAKKIEFPTMKLLINKCGEDIDFWESFKDLAKFLAQKCVDANSRDIKIKWEGAAVSDRVLSREQEGIQVFDDEEHVELEYYKTGYRGGQGDPASNGKGHRVGWFEGVYGVFVPPPPVKKIRRMKAGFAERERVHDDGNMVLSESQLTDTMETVLAGFRVENAVGAHLGLLRAPVIQSPASVDAGASTPAKPPQGFFNVQMATPPKNQAQPGQASTPSPSPGAVCAKVERGQGRARVKVEDEGEAPAVPIPKRSAAKRGKQAGSDGAAASGGSREKRGPGRDKRDIAADTDKLRLDWTSCSESSPSFFGTGSKTMMQWISRLEVAIDERLGETQDAETRAQIVIMKKTVQVISSLCKTAKKHGAESDEFLAEAKNQMAFVDMDPKIEVSVFPGFVKLAAKRFSVLGAAGADFWQSLSVDNLAEVTVTIAETRKLQRELLCSKVESAQENATTCRASLLSIFQEAYFCNAELSADTLVEVESISNVIKASSTSSIGAVPLDKLGAAVELVADKSAEVASSLLLFPPGKLLHQQALKTRDATKASDLALSRVEVESGKLGELDKLGERGWTARSEDLERVAPAVKSLVGAVEALTSVDYGRADKDIKGDFMEKFFWGSMRYWSGVALGQAFAFVLRVADDHDKMDGDLMECIVGIAIAAHCTNVGGAVCDSKHDSLKPALKQIISLLPCVAKVVALKQAETLNTGEAIKLQAALCDFSMDAAWADEAAIATATLESDGSQSEPSSNTAKEIAAAFGTAVKERLFDLRLRKSIFMSVVAEKKLADSVKAFVDQVPEEYKTNAFPREFKELQLGDLTSLAAGVGDRRLVKQLSLMKAAHATGMALHAVAQARGEGLQIAELSGSAPVCDDTAKLITSVRARLQTLVATVVEPDLFEKREDEDNHLDAFDQFLGDPMSFKEFVVGSAMRELDIWRNAWTACVHQICNSIESSIEPPGILALKDSILKPEHSEKHAALVGNKNYKVLSESVNALKEARRVARSVAKDAFGPFLAADVVSKSKQVFDNGIEVVSLTYAVFQVTAVIPKIKGQKKRKDAVDALKADILAKGVKMSESILEECARLETSA</sequence>
<dbReference type="InterPro" id="IPR001525">
    <property type="entry name" value="C5_MeTfrase"/>
</dbReference>
<feature type="compositionally biased region" description="Low complexity" evidence="3">
    <location>
        <begin position="1101"/>
        <end position="1110"/>
    </location>
</feature>
<feature type="compositionally biased region" description="Polar residues" evidence="3">
    <location>
        <begin position="2286"/>
        <end position="2298"/>
    </location>
</feature>
<feature type="non-terminal residue" evidence="4">
    <location>
        <position position="3162"/>
    </location>
</feature>
<feature type="region of interest" description="Disordered" evidence="3">
    <location>
        <begin position="1355"/>
        <end position="1375"/>
    </location>
</feature>
<keyword evidence="1" id="KW-0489">Methyltransferase</keyword>